<evidence type="ECO:0000313" key="2">
    <source>
        <dbReference type="EMBL" id="AQY22788.1"/>
    </source>
</evidence>
<keyword evidence="1" id="KW-0175">Coiled coil</keyword>
<dbReference type="AlphaFoldDB" id="A0A1S7DUP6"/>
<name>A0A1S7DUP6_RIEAN</name>
<reference evidence="2 3" key="1">
    <citation type="submission" date="2015-06" db="EMBL/GenBank/DDBJ databases">
        <title>R. anatipestifer strain HXb2 is the most virulent strain so far, and the genome sequence would help us uncover the pathogenesis.</title>
        <authorList>
            <person name="Hu Q."/>
            <person name="Qi J."/>
            <person name="Bo H."/>
            <person name="Liu G."/>
            <person name="Tao M."/>
            <person name="Ding Y."/>
            <person name="Xue Y."/>
        </authorList>
    </citation>
    <scope>NUCLEOTIDE SEQUENCE [LARGE SCALE GENOMIC DNA]</scope>
    <source>
        <strain evidence="2 3">HXb2</strain>
    </source>
</reference>
<dbReference type="RefSeq" id="WP_079207932.1">
    <property type="nucleotide sequence ID" value="NZ_CP011859.1"/>
</dbReference>
<accession>A0A1S7DUP6</accession>
<evidence type="ECO:0008006" key="4">
    <source>
        <dbReference type="Google" id="ProtNLM"/>
    </source>
</evidence>
<dbReference type="Proteomes" id="UP000189883">
    <property type="component" value="Chromosome"/>
</dbReference>
<gene>
    <name evidence="2" type="ORF">AB406_1847</name>
</gene>
<protein>
    <recommendedName>
        <fullName evidence="4">SbsA Ig-like domain-containing protein</fullName>
    </recommendedName>
</protein>
<evidence type="ECO:0000256" key="1">
    <source>
        <dbReference type="SAM" id="Coils"/>
    </source>
</evidence>
<evidence type="ECO:0000313" key="3">
    <source>
        <dbReference type="Proteomes" id="UP000189883"/>
    </source>
</evidence>
<proteinExistence type="predicted"/>
<organism evidence="2 3">
    <name type="scientific">Riemerella anatipestifer</name>
    <name type="common">Moraxella anatipestifer</name>
    <dbReference type="NCBI Taxonomy" id="34085"/>
    <lineage>
        <taxon>Bacteria</taxon>
        <taxon>Pseudomonadati</taxon>
        <taxon>Bacteroidota</taxon>
        <taxon>Flavobacteriia</taxon>
        <taxon>Flavobacteriales</taxon>
        <taxon>Weeksellaceae</taxon>
        <taxon>Riemerella</taxon>
    </lineage>
</organism>
<sequence length="432" mass="49952">MRHFYIIILSILSVNIFSQNSNKIFVSDIDRFWVAYDSIRSTNDYQKKLDFINEIYIKKGTKGLHAFMKARGYNDTLYVKLIDEYPKFWASIKPNTLEIKNKIAQLNSAVENLKKLYPKLKNAEMYFAIGGLRSGGTITDNMVLVGAEIATGNSAIDTSEFKGNWLKNIFAKQSLDNIVYINIHEYIHTQQNGYGKNVLSKSIAEGACDFISELVLGKPVQTQYMVYGKLNEKEIKKQFKKEMFSENIANWLYNGSQKGEKADLGYYIGYEICKSYYNNSADKSKAIEDIIELNYSNDVAVEDFLFKSKFFKGKINKGKIIKEYRKNQPYIVKIEPFENKTENVNSNLKELKITFSKEMNTKKISIRYSEKGKDYFPITKVKGYENNDKTLVLILDLKPSKEYEFIITNDSFVSKDGYALIEEKYLVKFKAK</sequence>
<feature type="coiled-coil region" evidence="1">
    <location>
        <begin position="96"/>
        <end position="123"/>
    </location>
</feature>
<dbReference type="EMBL" id="CP011859">
    <property type="protein sequence ID" value="AQY22788.1"/>
    <property type="molecule type" value="Genomic_DNA"/>
</dbReference>